<comment type="caution">
    <text evidence="1">The sequence shown here is derived from an EMBL/GenBank/DDBJ whole genome shotgun (WGS) entry which is preliminary data.</text>
</comment>
<name>A0ACD3SM61_9BURK</name>
<dbReference type="Proteomes" id="UP000004277">
    <property type="component" value="Unassembled WGS sequence"/>
</dbReference>
<keyword evidence="1" id="KW-0436">Ligase</keyword>
<dbReference type="EMBL" id="AKCV02000025">
    <property type="protein sequence ID" value="TMS57312.1"/>
    <property type="molecule type" value="Genomic_DNA"/>
</dbReference>
<organism evidence="1 2">
    <name type="scientific">Imbroritus primus</name>
    <dbReference type="NCBI Taxonomy" id="3058603"/>
    <lineage>
        <taxon>Bacteria</taxon>
        <taxon>Pseudomonadati</taxon>
        <taxon>Pseudomonadota</taxon>
        <taxon>Betaproteobacteria</taxon>
        <taxon>Burkholderiales</taxon>
        <taxon>Burkholderiaceae</taxon>
        <taxon>Imbroritus</taxon>
    </lineage>
</organism>
<keyword evidence="2" id="KW-1185">Reference proteome</keyword>
<proteinExistence type="predicted"/>
<dbReference type="EC" id="6.3.3.2" evidence="1"/>
<sequence length="210" mass="22935">MVSELSSLSHDSGAVPARAELRRTLLARRPAGDRRAAHDAALTQSLAGLLATLDDCCIGFYWPIRGEFDMVAEVVRWLRASPHANPNAAPQARSSSTRRAALPVIHTRAAPLDFHLWTPETPMRSGQYNIPEPQGTAAVIPDILLIPCVGVDRQRYRMGYGGGYYDRTLAALFPRPQAIGIAYADTVIESIAPEAHDIALDRVVTENGIW</sequence>
<gene>
    <name evidence="1" type="ORF">MW7_013855</name>
</gene>
<reference evidence="1" key="1">
    <citation type="submission" date="2019-05" db="EMBL/GenBank/DDBJ databases">
        <title>Revised genome assembly of Burkholderiaceae (previously Ralstonia) sp. PBA.</title>
        <authorList>
            <person name="Gan H.M."/>
        </authorList>
    </citation>
    <scope>NUCLEOTIDE SEQUENCE</scope>
    <source>
        <strain evidence="1">PBA</strain>
    </source>
</reference>
<accession>A0ACD3SM61</accession>
<protein>
    <submittedName>
        <fullName evidence="1">5-formyltetrahydrofolate cyclo-ligase</fullName>
        <ecNumber evidence="1">6.3.3.2</ecNumber>
    </submittedName>
</protein>
<evidence type="ECO:0000313" key="2">
    <source>
        <dbReference type="Proteomes" id="UP000004277"/>
    </source>
</evidence>
<evidence type="ECO:0000313" key="1">
    <source>
        <dbReference type="EMBL" id="TMS57312.1"/>
    </source>
</evidence>